<dbReference type="SUPFAM" id="SSF53474">
    <property type="entry name" value="alpha/beta-Hydrolases"/>
    <property type="match status" value="1"/>
</dbReference>
<dbReference type="OrthoDB" id="9773293at2"/>
<dbReference type="RefSeq" id="WP_129889210.1">
    <property type="nucleotide sequence ID" value="NZ_CP035758.1"/>
</dbReference>
<feature type="domain" description="AB hydrolase-1" evidence="1">
    <location>
        <begin position="22"/>
        <end position="262"/>
    </location>
</feature>
<evidence type="ECO:0000259" key="1">
    <source>
        <dbReference type="Pfam" id="PF00561"/>
    </source>
</evidence>
<reference evidence="2 3" key="1">
    <citation type="submission" date="2019-01" db="EMBL/GenBank/DDBJ databases">
        <title>Ktedonosporobacter rubrisoli SCAWS-G2.</title>
        <authorList>
            <person name="Huang Y."/>
            <person name="Yan B."/>
        </authorList>
    </citation>
    <scope>NUCLEOTIDE SEQUENCE [LARGE SCALE GENOMIC DNA]</scope>
    <source>
        <strain evidence="2 3">SCAWS-G2</strain>
    </source>
</reference>
<dbReference type="KEGG" id="kbs:EPA93_20005"/>
<gene>
    <name evidence="2" type="ORF">EPA93_20005</name>
</gene>
<sequence>MPYFETNDHSSLYYRDWGQGAPVVFINSIVLSGAMWEYQMLPLCDQGLRCIALDRRGHGRSDDPGRGYDMNTLADDIAQLLEHLDLNEVTLIGQSMGCAEVSRYLGRHGTSRLARVALIGTVTPCLLRSEDNPEGAPREIFEAHVAAQLADRPHYNRMVAIDDYFGLASRWPEQEFISAEMKQWLVRLVLETSPRANIECFRALWLDDFRQDMQAFNVPTLIIHGALDHNAPLLCAQRTARAIKGSQLKIYEDAAHALYLTHKDRLNEDLLTFIRS</sequence>
<dbReference type="Proteomes" id="UP000290365">
    <property type="component" value="Chromosome"/>
</dbReference>
<dbReference type="InterPro" id="IPR029058">
    <property type="entry name" value="AB_hydrolase_fold"/>
</dbReference>
<keyword evidence="3" id="KW-1185">Reference proteome</keyword>
<dbReference type="Gene3D" id="3.40.50.1820">
    <property type="entry name" value="alpha/beta hydrolase"/>
    <property type="match status" value="1"/>
</dbReference>
<dbReference type="Pfam" id="PF00561">
    <property type="entry name" value="Abhydrolase_1"/>
    <property type="match status" value="1"/>
</dbReference>
<dbReference type="InterPro" id="IPR050471">
    <property type="entry name" value="AB_hydrolase"/>
</dbReference>
<dbReference type="PANTHER" id="PTHR43433">
    <property type="entry name" value="HYDROLASE, ALPHA/BETA FOLD FAMILY PROTEIN"/>
    <property type="match status" value="1"/>
</dbReference>
<keyword evidence="2" id="KW-0378">Hydrolase</keyword>
<name>A0A4P6JRP4_KTERU</name>
<dbReference type="EMBL" id="CP035758">
    <property type="protein sequence ID" value="QBD78157.1"/>
    <property type="molecule type" value="Genomic_DNA"/>
</dbReference>
<dbReference type="PANTHER" id="PTHR43433:SF3">
    <property type="entry name" value="NON-HEME CHLOROPEROXIDASE"/>
    <property type="match status" value="1"/>
</dbReference>
<protein>
    <submittedName>
        <fullName evidence="2">Alpha/beta hydrolase</fullName>
    </submittedName>
</protein>
<evidence type="ECO:0000313" key="3">
    <source>
        <dbReference type="Proteomes" id="UP000290365"/>
    </source>
</evidence>
<proteinExistence type="predicted"/>
<dbReference type="AlphaFoldDB" id="A0A4P6JRP4"/>
<accession>A0A4P6JRP4</accession>
<evidence type="ECO:0000313" key="2">
    <source>
        <dbReference type="EMBL" id="QBD78157.1"/>
    </source>
</evidence>
<dbReference type="PRINTS" id="PR00111">
    <property type="entry name" value="ABHYDROLASE"/>
</dbReference>
<dbReference type="GO" id="GO:0016787">
    <property type="term" value="F:hydrolase activity"/>
    <property type="evidence" value="ECO:0007669"/>
    <property type="project" value="UniProtKB-KW"/>
</dbReference>
<organism evidence="2 3">
    <name type="scientific">Ktedonosporobacter rubrisoli</name>
    <dbReference type="NCBI Taxonomy" id="2509675"/>
    <lineage>
        <taxon>Bacteria</taxon>
        <taxon>Bacillati</taxon>
        <taxon>Chloroflexota</taxon>
        <taxon>Ktedonobacteria</taxon>
        <taxon>Ktedonobacterales</taxon>
        <taxon>Ktedonosporobacteraceae</taxon>
        <taxon>Ktedonosporobacter</taxon>
    </lineage>
</organism>
<dbReference type="InterPro" id="IPR000073">
    <property type="entry name" value="AB_hydrolase_1"/>
</dbReference>